<name>A0ABU6NYK8_9BACI</name>
<proteinExistence type="predicted"/>
<evidence type="ECO:0000313" key="2">
    <source>
        <dbReference type="Proteomes" id="UP001342826"/>
    </source>
</evidence>
<dbReference type="GeneID" id="301143482"/>
<gene>
    <name evidence="1" type="ORF">P9271_08995</name>
</gene>
<sequence length="46" mass="5205">MGKFLKEDAINLSVYFTGGINSEKQKQVKNTQDFDISSAFLTAYKK</sequence>
<keyword evidence="2" id="KW-1185">Reference proteome</keyword>
<dbReference type="EMBL" id="JARTFS010000006">
    <property type="protein sequence ID" value="MED4401447.1"/>
    <property type="molecule type" value="Genomic_DNA"/>
</dbReference>
<organism evidence="1 2">
    <name type="scientific">Metabacillus fastidiosus</name>
    <dbReference type="NCBI Taxonomy" id="1458"/>
    <lineage>
        <taxon>Bacteria</taxon>
        <taxon>Bacillati</taxon>
        <taxon>Bacillota</taxon>
        <taxon>Bacilli</taxon>
        <taxon>Bacillales</taxon>
        <taxon>Bacillaceae</taxon>
        <taxon>Metabacillus</taxon>
    </lineage>
</organism>
<comment type="caution">
    <text evidence="1">The sequence shown here is derived from an EMBL/GenBank/DDBJ whole genome shotgun (WGS) entry which is preliminary data.</text>
</comment>
<dbReference type="Proteomes" id="UP001342826">
    <property type="component" value="Unassembled WGS sequence"/>
</dbReference>
<evidence type="ECO:0000313" key="1">
    <source>
        <dbReference type="EMBL" id="MED4401447.1"/>
    </source>
</evidence>
<dbReference type="RefSeq" id="WP_156483746.1">
    <property type="nucleotide sequence ID" value="NZ_JARTFQ010000006.1"/>
</dbReference>
<reference evidence="1 2" key="1">
    <citation type="submission" date="2023-03" db="EMBL/GenBank/DDBJ databases">
        <title>Bacillus Genome Sequencing.</title>
        <authorList>
            <person name="Dunlap C."/>
        </authorList>
    </citation>
    <scope>NUCLEOTIDE SEQUENCE [LARGE SCALE GENOMIC DNA]</scope>
    <source>
        <strain evidence="1 2">NRS-1717</strain>
    </source>
</reference>
<protein>
    <submittedName>
        <fullName evidence="1">Uncharacterized protein</fullName>
    </submittedName>
</protein>
<accession>A0ABU6NYK8</accession>